<reference evidence="17 18" key="1">
    <citation type="submission" date="2020-08" db="EMBL/GenBank/DDBJ databases">
        <title>Genomic Encyclopedia of Type Strains, Phase IV (KMG-IV): sequencing the most valuable type-strain genomes for metagenomic binning, comparative biology and taxonomic classification.</title>
        <authorList>
            <person name="Goeker M."/>
        </authorList>
    </citation>
    <scope>NUCLEOTIDE SEQUENCE [LARGE SCALE GENOMIC DNA]</scope>
    <source>
        <strain evidence="17 18">DSM 26944</strain>
    </source>
</reference>
<evidence type="ECO:0000256" key="7">
    <source>
        <dbReference type="ARBA" id="ARBA00022723"/>
    </source>
</evidence>
<dbReference type="GO" id="GO:0005524">
    <property type="term" value="F:ATP binding"/>
    <property type="evidence" value="ECO:0007669"/>
    <property type="project" value="UniProtKB-UniRule"/>
</dbReference>
<feature type="transmembrane region" description="Helical" evidence="15">
    <location>
        <begin position="146"/>
        <end position="167"/>
    </location>
</feature>
<dbReference type="InterPro" id="IPR001757">
    <property type="entry name" value="P_typ_ATPase"/>
</dbReference>
<evidence type="ECO:0000256" key="12">
    <source>
        <dbReference type="ARBA" id="ARBA00022989"/>
    </source>
</evidence>
<keyword evidence="11" id="KW-1278">Translocase</keyword>
<dbReference type="CDD" id="cd02092">
    <property type="entry name" value="P-type_ATPase_FixI-like"/>
    <property type="match status" value="1"/>
</dbReference>
<evidence type="ECO:0000256" key="15">
    <source>
        <dbReference type="RuleBase" id="RU362081"/>
    </source>
</evidence>
<dbReference type="NCBIfam" id="TIGR01525">
    <property type="entry name" value="ATPase-IB_hvy"/>
    <property type="match status" value="1"/>
</dbReference>
<keyword evidence="6 15" id="KW-0812">Transmembrane</keyword>
<dbReference type="NCBIfam" id="TIGR01511">
    <property type="entry name" value="ATPase-IB1_Cu"/>
    <property type="match status" value="1"/>
</dbReference>
<dbReference type="PRINTS" id="PR00943">
    <property type="entry name" value="CUATPASE"/>
</dbReference>
<keyword evidence="7 15" id="KW-0479">Metal-binding</keyword>
<dbReference type="CDD" id="cd00371">
    <property type="entry name" value="HMA"/>
    <property type="match status" value="1"/>
</dbReference>
<dbReference type="PANTHER" id="PTHR43520">
    <property type="entry name" value="ATP7, ISOFORM B"/>
    <property type="match status" value="1"/>
</dbReference>
<keyword evidence="12 15" id="KW-1133">Transmembrane helix</keyword>
<dbReference type="GO" id="GO:0005507">
    <property type="term" value="F:copper ion binding"/>
    <property type="evidence" value="ECO:0007669"/>
    <property type="project" value="TreeGrafter"/>
</dbReference>
<feature type="transmembrane region" description="Helical" evidence="15">
    <location>
        <begin position="391"/>
        <end position="417"/>
    </location>
</feature>
<dbReference type="Pfam" id="PF00403">
    <property type="entry name" value="HMA"/>
    <property type="match status" value="1"/>
</dbReference>
<evidence type="ECO:0000313" key="18">
    <source>
        <dbReference type="Proteomes" id="UP000555546"/>
    </source>
</evidence>
<dbReference type="Gene3D" id="3.40.1110.10">
    <property type="entry name" value="Calcium-transporting ATPase, cytoplasmic domain N"/>
    <property type="match status" value="1"/>
</dbReference>
<dbReference type="InterPro" id="IPR018303">
    <property type="entry name" value="ATPase_P-typ_P_site"/>
</dbReference>
<dbReference type="NCBIfam" id="TIGR01512">
    <property type="entry name" value="ATPase-IB2_Cd"/>
    <property type="match status" value="1"/>
</dbReference>
<dbReference type="SUPFAM" id="SSF56784">
    <property type="entry name" value="HAD-like"/>
    <property type="match status" value="1"/>
</dbReference>
<name>A0A7W9AX80_9HYPH</name>
<feature type="transmembrane region" description="Helical" evidence="15">
    <location>
        <begin position="114"/>
        <end position="134"/>
    </location>
</feature>
<dbReference type="NCBIfam" id="TIGR01494">
    <property type="entry name" value="ATPase_P-type"/>
    <property type="match status" value="1"/>
</dbReference>
<dbReference type="PANTHER" id="PTHR43520:SF5">
    <property type="entry name" value="CATION-TRANSPORTING P-TYPE ATPASE-RELATED"/>
    <property type="match status" value="1"/>
</dbReference>
<dbReference type="GO" id="GO:0055070">
    <property type="term" value="P:copper ion homeostasis"/>
    <property type="evidence" value="ECO:0007669"/>
    <property type="project" value="TreeGrafter"/>
</dbReference>
<evidence type="ECO:0000256" key="9">
    <source>
        <dbReference type="ARBA" id="ARBA00022840"/>
    </source>
</evidence>
<keyword evidence="8 15" id="KW-0547">Nucleotide-binding</keyword>
<dbReference type="SUPFAM" id="SSF81665">
    <property type="entry name" value="Calcium ATPase, transmembrane domain M"/>
    <property type="match status" value="1"/>
</dbReference>
<dbReference type="InterPro" id="IPR008250">
    <property type="entry name" value="ATPase_P-typ_transduc_dom_A_sf"/>
</dbReference>
<comment type="similarity">
    <text evidence="2 15">Belongs to the cation transport ATPase (P-type) (TC 3.A.3) family. Type IB subfamily.</text>
</comment>
<evidence type="ECO:0000256" key="10">
    <source>
        <dbReference type="ARBA" id="ARBA00022842"/>
    </source>
</evidence>
<dbReference type="GO" id="GO:0005886">
    <property type="term" value="C:plasma membrane"/>
    <property type="evidence" value="ECO:0007669"/>
    <property type="project" value="UniProtKB-SubCell"/>
</dbReference>
<dbReference type="PRINTS" id="PR00119">
    <property type="entry name" value="CATATPASE"/>
</dbReference>
<keyword evidence="14 15" id="KW-0472">Membrane</keyword>
<dbReference type="Pfam" id="PF00122">
    <property type="entry name" value="E1-E2_ATPase"/>
    <property type="match status" value="1"/>
</dbReference>
<keyword evidence="4 15" id="KW-1003">Cell membrane</keyword>
<dbReference type="Pfam" id="PF00702">
    <property type="entry name" value="Hydrolase"/>
    <property type="match status" value="1"/>
</dbReference>
<sequence length="752" mass="81135">MSCCVENAQIATVMQAVSPDEMQLASRALGDGLRQLDLSVPGVHCGLCIKTIEEALGKIPGIAYARVNLTARRVTLRWKDGETPPNVVDPLRKLGYEAHIFDMAQDKDPAFTRLLIALGVAGFASSNVMLLSVAVWSGADAATRDLFHWISGLIALPTLIYSGRIFYVSAWNAFRAGRLNMDVPIALAITLAFAMSVFETLNHGQHAYFDASVSLLFFLLIGRTLDHLMRTRARSAVRGLAQLGSRGAVVIGENDERNYLPVNEIRPGMRIILAAGERVPVDARVEEGRSELDCAIASGESDAVPVGPGSDIRAGTLNLSMPLVIRATAQARDSFLAEMVRLMDVAEGGRATYRRIADRASELYVPMVHSIAFLAFVGWMFYTGGDWYRSIYIAICTLIITCPCALALAVPIVQVVAARRLFENGIMIKDGSAMERMAEIDTAIFDKTGTLTLGQPRLVRPEGIDPHNLEIAAELSLYSRHPLSRALALFSGAKPMTAYSRIEEVPGSGIEAELNGTIYRLGKRDWAGDDVNSLAANGPETCLSINGTLVETFRFEDSPREDAVAAIGALKRNGLKLEIISGDKLPAVQKLSHYLGVENYRAEVLPADKSQLVQERMSEGRKVLMVGDGLNDAPALVAAHVSMAPATAADIGRNAADFVFLRSSLSAVPLAFAVSKEAGKLIRQNFALSIGYNIIAVPVAVFGYVTPLVAALSMSLSSVIVVTNALRLKAGKQEQQVRDMTAPSGIMKEAHK</sequence>
<dbReference type="InterPro" id="IPR023214">
    <property type="entry name" value="HAD_sf"/>
</dbReference>
<dbReference type="Gene3D" id="2.70.150.10">
    <property type="entry name" value="Calcium-transporting ATPase, cytoplasmic transduction domain A"/>
    <property type="match status" value="1"/>
</dbReference>
<dbReference type="AlphaFoldDB" id="A0A7W9AX80"/>
<dbReference type="Gene3D" id="3.40.50.1000">
    <property type="entry name" value="HAD superfamily/HAD-like"/>
    <property type="match status" value="1"/>
</dbReference>
<dbReference type="SUPFAM" id="SSF81653">
    <property type="entry name" value="Calcium ATPase, transduction domain A"/>
    <property type="match status" value="1"/>
</dbReference>
<feature type="transmembrane region" description="Helical" evidence="15">
    <location>
        <begin position="207"/>
        <end position="225"/>
    </location>
</feature>
<feature type="transmembrane region" description="Helical" evidence="15">
    <location>
        <begin position="179"/>
        <end position="201"/>
    </location>
</feature>
<dbReference type="InterPro" id="IPR023298">
    <property type="entry name" value="ATPase_P-typ_TM_dom_sf"/>
</dbReference>
<evidence type="ECO:0000256" key="1">
    <source>
        <dbReference type="ARBA" id="ARBA00004651"/>
    </source>
</evidence>
<keyword evidence="13" id="KW-0406">Ion transport</keyword>
<dbReference type="InterPro" id="IPR027256">
    <property type="entry name" value="P-typ_ATPase_IB"/>
</dbReference>
<dbReference type="EMBL" id="JACIJG010000007">
    <property type="protein sequence ID" value="MBB5702279.1"/>
    <property type="molecule type" value="Genomic_DNA"/>
</dbReference>
<evidence type="ECO:0000256" key="6">
    <source>
        <dbReference type="ARBA" id="ARBA00022692"/>
    </source>
</evidence>
<dbReference type="InterPro" id="IPR036163">
    <property type="entry name" value="HMA_dom_sf"/>
</dbReference>
<dbReference type="RefSeq" id="WP_183651837.1">
    <property type="nucleotide sequence ID" value="NZ_JACIJG010000007.1"/>
</dbReference>
<evidence type="ECO:0000256" key="13">
    <source>
        <dbReference type="ARBA" id="ARBA00023065"/>
    </source>
</evidence>
<dbReference type="Proteomes" id="UP000555546">
    <property type="component" value="Unassembled WGS sequence"/>
</dbReference>
<organism evidence="17 18">
    <name type="scientific">Brucella daejeonensis</name>
    <dbReference type="NCBI Taxonomy" id="659015"/>
    <lineage>
        <taxon>Bacteria</taxon>
        <taxon>Pseudomonadati</taxon>
        <taxon>Pseudomonadota</taxon>
        <taxon>Alphaproteobacteria</taxon>
        <taxon>Hyphomicrobiales</taxon>
        <taxon>Brucellaceae</taxon>
        <taxon>Brucella/Ochrobactrum group</taxon>
        <taxon>Brucella</taxon>
    </lineage>
</organism>
<dbReference type="PROSITE" id="PS50846">
    <property type="entry name" value="HMA_2"/>
    <property type="match status" value="1"/>
</dbReference>
<dbReference type="GO" id="GO:0043682">
    <property type="term" value="F:P-type divalent copper transporter activity"/>
    <property type="evidence" value="ECO:0007669"/>
    <property type="project" value="TreeGrafter"/>
</dbReference>
<dbReference type="Gene3D" id="3.30.70.100">
    <property type="match status" value="1"/>
</dbReference>
<dbReference type="GO" id="GO:0016887">
    <property type="term" value="F:ATP hydrolysis activity"/>
    <property type="evidence" value="ECO:0007669"/>
    <property type="project" value="InterPro"/>
</dbReference>
<dbReference type="PROSITE" id="PS00154">
    <property type="entry name" value="ATPASE_E1_E2"/>
    <property type="match status" value="1"/>
</dbReference>
<keyword evidence="5" id="KW-0597">Phosphoprotein</keyword>
<keyword evidence="9 15" id="KW-0067">ATP-binding</keyword>
<protein>
    <submittedName>
        <fullName evidence="17">Cu2+-exporting ATPase</fullName>
    </submittedName>
</protein>
<keyword evidence="10" id="KW-0460">Magnesium</keyword>
<gene>
    <name evidence="17" type="ORF">FHS76_002157</name>
</gene>
<feature type="transmembrane region" description="Helical" evidence="15">
    <location>
        <begin position="686"/>
        <end position="705"/>
    </location>
</feature>
<evidence type="ECO:0000256" key="5">
    <source>
        <dbReference type="ARBA" id="ARBA00022553"/>
    </source>
</evidence>
<comment type="caution">
    <text evidence="17">The sequence shown here is derived from an EMBL/GenBank/DDBJ whole genome shotgun (WGS) entry which is preliminary data.</text>
</comment>
<keyword evidence="3" id="KW-0813">Transport</keyword>
<evidence type="ECO:0000259" key="16">
    <source>
        <dbReference type="PROSITE" id="PS50846"/>
    </source>
</evidence>
<evidence type="ECO:0000256" key="14">
    <source>
        <dbReference type="ARBA" id="ARBA00023136"/>
    </source>
</evidence>
<evidence type="ECO:0000256" key="2">
    <source>
        <dbReference type="ARBA" id="ARBA00006024"/>
    </source>
</evidence>
<evidence type="ECO:0000256" key="8">
    <source>
        <dbReference type="ARBA" id="ARBA00022741"/>
    </source>
</evidence>
<evidence type="ECO:0000256" key="3">
    <source>
        <dbReference type="ARBA" id="ARBA00022448"/>
    </source>
</evidence>
<dbReference type="InterPro" id="IPR036412">
    <property type="entry name" value="HAD-like_sf"/>
</dbReference>
<keyword evidence="18" id="KW-1185">Reference proteome</keyword>
<dbReference type="SUPFAM" id="SSF55008">
    <property type="entry name" value="HMA, heavy metal-associated domain"/>
    <property type="match status" value="1"/>
</dbReference>
<evidence type="ECO:0000313" key="17">
    <source>
        <dbReference type="EMBL" id="MBB5702279.1"/>
    </source>
</evidence>
<dbReference type="InterPro" id="IPR059000">
    <property type="entry name" value="ATPase_P-type_domA"/>
</dbReference>
<proteinExistence type="inferred from homology"/>
<accession>A0A7W9AX80</accession>
<dbReference type="InterPro" id="IPR023299">
    <property type="entry name" value="ATPase_P-typ_cyto_dom_N"/>
</dbReference>
<dbReference type="InterPro" id="IPR006121">
    <property type="entry name" value="HMA_dom"/>
</dbReference>
<evidence type="ECO:0000256" key="11">
    <source>
        <dbReference type="ARBA" id="ARBA00022967"/>
    </source>
</evidence>
<feature type="transmembrane region" description="Helical" evidence="15">
    <location>
        <begin position="363"/>
        <end position="385"/>
    </location>
</feature>
<comment type="subcellular location">
    <subcellularLocation>
        <location evidence="1">Cell membrane</location>
        <topology evidence="1">Multi-pass membrane protein</topology>
    </subcellularLocation>
</comment>
<feature type="domain" description="HMA" evidence="16">
    <location>
        <begin position="34"/>
        <end position="99"/>
    </location>
</feature>
<evidence type="ECO:0000256" key="4">
    <source>
        <dbReference type="ARBA" id="ARBA00022475"/>
    </source>
</evidence>